<protein>
    <submittedName>
        <fullName evidence="1">Metal-dependent amidase/aminoacylase/carboxypeptidase-like protein</fullName>
    </submittedName>
</protein>
<name>A0A9J9LFU9_RHIWR</name>
<gene>
    <name evidence="1" type="ordered locus">Swit_4117</name>
</gene>
<evidence type="ECO:0000313" key="2">
    <source>
        <dbReference type="Proteomes" id="UP000001989"/>
    </source>
</evidence>
<proteinExistence type="predicted"/>
<dbReference type="KEGG" id="swi:Swit_4117"/>
<evidence type="ECO:0000313" key="1">
    <source>
        <dbReference type="EMBL" id="ABQ70458.1"/>
    </source>
</evidence>
<sequence length="149" mass="15831">MEGTIRNYDPQVRAKLVAGVERVARAAAMMAGAPEPDIKIGDGSDSVVNEPDLTDRTAAVFREAFGPNAIPKTDFISASEDYSAYAAARVPHSLFFEIGIYDPAQVQAAKNGGPPLPFNHSPYYAPAPEPTIRTGVEAMTLAVLNLLGN</sequence>
<dbReference type="Proteomes" id="UP000001989">
    <property type="component" value="Chromosome"/>
</dbReference>
<accession>A0A9J9LFU9</accession>
<dbReference type="EMBL" id="CP000699">
    <property type="protein sequence ID" value="ABQ70458.1"/>
    <property type="molecule type" value="Genomic_DNA"/>
</dbReference>
<dbReference type="Gene3D" id="3.40.630.10">
    <property type="entry name" value="Zn peptidases"/>
    <property type="match status" value="1"/>
</dbReference>
<reference evidence="1 2" key="1">
    <citation type="journal article" date="2010" name="J. Bacteriol.">
        <title>Genome sequence of the dioxin-mineralizing bacterium Sphingomonas wittichii RW1.</title>
        <authorList>
            <person name="Miller T.R."/>
            <person name="Delcher A.L."/>
            <person name="Salzberg S.L."/>
            <person name="Saunders E."/>
            <person name="Detter J.C."/>
            <person name="Halden R.U."/>
        </authorList>
    </citation>
    <scope>NUCLEOTIDE SEQUENCE [LARGE SCALE GENOMIC DNA]</scope>
    <source>
        <strain evidence="2">DSM 6014 / CCUG 31198 / JCM 15750 / NBRC 105917 / EY 4224 / RW1</strain>
    </source>
</reference>
<dbReference type="AlphaFoldDB" id="A0A9J9LFU9"/>
<organism evidence="1 2">
    <name type="scientific">Rhizorhabdus wittichii (strain DSM 6014 / CCUG 31198 / JCM 15750 / NBRC 105917 / EY 4224 / RW1)</name>
    <name type="common">Sphingomonas wittichii</name>
    <dbReference type="NCBI Taxonomy" id="392499"/>
    <lineage>
        <taxon>Bacteria</taxon>
        <taxon>Pseudomonadati</taxon>
        <taxon>Pseudomonadota</taxon>
        <taxon>Alphaproteobacteria</taxon>
        <taxon>Sphingomonadales</taxon>
        <taxon>Sphingomonadaceae</taxon>
        <taxon>Rhizorhabdus</taxon>
    </lineage>
</organism>
<keyword evidence="2" id="KW-1185">Reference proteome</keyword>
<dbReference type="SUPFAM" id="SSF53187">
    <property type="entry name" value="Zn-dependent exopeptidases"/>
    <property type="match status" value="1"/>
</dbReference>